<accession>J4UKS6</accession>
<name>J4UKS6_BEAB2</name>
<sequence>MPAAPQLPIESLPAWATLQDVKLQQVGMRHIDGKGYGLVAENAIDASENVNDAFEIVRISAELVLSREAVEEYAKVDRHFKQLIETLGRKSARLEIMLYLLVHLISARHTGGSTGRCIYIAGLTPTALQDALEAKITALESEFDTLRDESAVLPFWNQLLWEADGAMLSDWFLVDAWYRSRCLELPQAGHAMVPALDMVNHSTTNATAYYEEEASGDVSLRIRPGVSVAAGDEINISYGDSKSAAEMLFSYGFIDPDSKTRQLTLHLDSFPDDPLAMAKQRVFGGAPVVTLRQTEADDDAASGKMWKSDFAYLMVLNEEDGLEFRILQDDAGDRQLRVFWQEEDVTGRADDFETLLQDHPLHALFQLRAATVVQECAADQLLQLAAAPNGGQLAALVAAGIIDQQHADLVSTLKNIERSVLEAVLKSLEEELMAHESVVAYFGSMEDDQNQLAEDDSIALAHEEDDFS</sequence>
<dbReference type="GO" id="GO:0016279">
    <property type="term" value="F:protein-lysine N-methyltransferase activity"/>
    <property type="evidence" value="ECO:0007669"/>
    <property type="project" value="TreeGrafter"/>
</dbReference>
<dbReference type="AlphaFoldDB" id="J4UKS6"/>
<dbReference type="STRING" id="655819.J4UKS6"/>
<dbReference type="Pfam" id="PF00856">
    <property type="entry name" value="SET"/>
    <property type="match status" value="1"/>
</dbReference>
<dbReference type="EMBL" id="JH725166">
    <property type="protein sequence ID" value="EJP64912.1"/>
    <property type="molecule type" value="Genomic_DNA"/>
</dbReference>
<evidence type="ECO:0000259" key="1">
    <source>
        <dbReference type="PROSITE" id="PS50280"/>
    </source>
</evidence>
<dbReference type="InParanoid" id="J4UKS6"/>
<keyword evidence="3" id="KW-1185">Reference proteome</keyword>
<proteinExistence type="predicted"/>
<dbReference type="SUPFAM" id="SSF82199">
    <property type="entry name" value="SET domain"/>
    <property type="match status" value="1"/>
</dbReference>
<evidence type="ECO:0000313" key="3">
    <source>
        <dbReference type="Proteomes" id="UP000002762"/>
    </source>
</evidence>
<dbReference type="GO" id="GO:0005634">
    <property type="term" value="C:nucleus"/>
    <property type="evidence" value="ECO:0007669"/>
    <property type="project" value="TreeGrafter"/>
</dbReference>
<dbReference type="RefSeq" id="XP_008599406.1">
    <property type="nucleotide sequence ID" value="XM_008601184.1"/>
</dbReference>
<dbReference type="InterPro" id="IPR001214">
    <property type="entry name" value="SET_dom"/>
</dbReference>
<dbReference type="HOGENOM" id="CLU_044629_0_0_1"/>
<dbReference type="PANTHER" id="PTHR13271">
    <property type="entry name" value="UNCHARACTERIZED PUTATIVE METHYLTRANSFERASE"/>
    <property type="match status" value="1"/>
</dbReference>
<dbReference type="InterPro" id="IPR050600">
    <property type="entry name" value="SETD3_SETD6_MTase"/>
</dbReference>
<dbReference type="PROSITE" id="PS50280">
    <property type="entry name" value="SET"/>
    <property type="match status" value="1"/>
</dbReference>
<dbReference type="Gene3D" id="3.90.1410.10">
    <property type="entry name" value="set domain protein methyltransferase, domain 1"/>
    <property type="match status" value="2"/>
</dbReference>
<gene>
    <name evidence="2" type="ORF">BBA_06087</name>
</gene>
<evidence type="ECO:0000313" key="2">
    <source>
        <dbReference type="EMBL" id="EJP64912.1"/>
    </source>
</evidence>
<feature type="domain" description="SET" evidence="1">
    <location>
        <begin position="24"/>
        <end position="239"/>
    </location>
</feature>
<dbReference type="CDD" id="cd10527">
    <property type="entry name" value="SET_LSMT"/>
    <property type="match status" value="1"/>
</dbReference>
<dbReference type="Proteomes" id="UP000002762">
    <property type="component" value="Unassembled WGS sequence"/>
</dbReference>
<protein>
    <submittedName>
        <fullName evidence="2">SET domain-containing protein</fullName>
    </submittedName>
</protein>
<dbReference type="PANTHER" id="PTHR13271:SF76">
    <property type="entry name" value="SET DOMAIN-CONTAINING PROTEIN 8"/>
    <property type="match status" value="1"/>
</dbReference>
<dbReference type="OrthoDB" id="441812at2759"/>
<reference evidence="2 3" key="1">
    <citation type="journal article" date="2012" name="Sci. Rep.">
        <title>Genomic perspectives on the evolution of fungal entomopathogenicity in Beauveria bassiana.</title>
        <authorList>
            <person name="Xiao G."/>
            <person name="Ying S.H."/>
            <person name="Zheng P."/>
            <person name="Wang Z.L."/>
            <person name="Zhang S."/>
            <person name="Xie X.Q."/>
            <person name="Shang Y."/>
            <person name="St Leger R.J."/>
            <person name="Zhao G.P."/>
            <person name="Wang C."/>
            <person name="Feng M.G."/>
        </authorList>
    </citation>
    <scope>NUCLEOTIDE SEQUENCE [LARGE SCALE GENOMIC DNA]</scope>
    <source>
        <strain evidence="2 3">ARSEF 2860</strain>
    </source>
</reference>
<dbReference type="InterPro" id="IPR046341">
    <property type="entry name" value="SET_dom_sf"/>
</dbReference>
<organism evidence="2 3">
    <name type="scientific">Beauveria bassiana (strain ARSEF 2860)</name>
    <name type="common">White muscardine disease fungus</name>
    <name type="synonym">Tritirachium shiotae</name>
    <dbReference type="NCBI Taxonomy" id="655819"/>
    <lineage>
        <taxon>Eukaryota</taxon>
        <taxon>Fungi</taxon>
        <taxon>Dikarya</taxon>
        <taxon>Ascomycota</taxon>
        <taxon>Pezizomycotina</taxon>
        <taxon>Sordariomycetes</taxon>
        <taxon>Hypocreomycetidae</taxon>
        <taxon>Hypocreales</taxon>
        <taxon>Cordycipitaceae</taxon>
        <taxon>Beauveria</taxon>
    </lineage>
</organism>
<dbReference type="GeneID" id="19889099"/>